<reference evidence="3" key="1">
    <citation type="submission" date="2016-06" db="UniProtKB">
        <authorList>
            <consortium name="WormBaseParasite"/>
        </authorList>
    </citation>
    <scope>IDENTIFICATION</scope>
</reference>
<evidence type="ECO:0000313" key="2">
    <source>
        <dbReference type="Proteomes" id="UP000270296"/>
    </source>
</evidence>
<organism evidence="3">
    <name type="scientific">Soboliphyme baturini</name>
    <dbReference type="NCBI Taxonomy" id="241478"/>
    <lineage>
        <taxon>Eukaryota</taxon>
        <taxon>Metazoa</taxon>
        <taxon>Ecdysozoa</taxon>
        <taxon>Nematoda</taxon>
        <taxon>Enoplea</taxon>
        <taxon>Dorylaimia</taxon>
        <taxon>Dioctophymatida</taxon>
        <taxon>Dioctophymatoidea</taxon>
        <taxon>Soboliphymatidae</taxon>
        <taxon>Soboliphyme</taxon>
    </lineage>
</organism>
<dbReference type="AlphaFoldDB" id="A0A183J5F8"/>
<proteinExistence type="predicted"/>
<dbReference type="EMBL" id="UZAM01015087">
    <property type="protein sequence ID" value="VDP37189.1"/>
    <property type="molecule type" value="Genomic_DNA"/>
</dbReference>
<name>A0A183J5F8_9BILA</name>
<evidence type="ECO:0000313" key="1">
    <source>
        <dbReference type="EMBL" id="VDP37189.1"/>
    </source>
</evidence>
<gene>
    <name evidence="1" type="ORF">SBAD_LOCUS11106</name>
</gene>
<sequence length="83" mass="9224">MDHLKCVLSQAPHNGLPQNKLCRIFGPLLSCTSVSSSVKAKETVDLLDYNLAARTLSTVLELWPFRSSKLSADVVFLHFTIYS</sequence>
<reference evidence="1 2" key="2">
    <citation type="submission" date="2018-11" db="EMBL/GenBank/DDBJ databases">
        <authorList>
            <consortium name="Pathogen Informatics"/>
        </authorList>
    </citation>
    <scope>NUCLEOTIDE SEQUENCE [LARGE SCALE GENOMIC DNA]</scope>
</reference>
<dbReference type="WBParaSite" id="SBAD_0001148401-mRNA-1">
    <property type="protein sequence ID" value="SBAD_0001148401-mRNA-1"/>
    <property type="gene ID" value="SBAD_0001148401"/>
</dbReference>
<evidence type="ECO:0000313" key="3">
    <source>
        <dbReference type="WBParaSite" id="SBAD_0001148401-mRNA-1"/>
    </source>
</evidence>
<accession>A0A183J5F8</accession>
<keyword evidence="2" id="KW-1185">Reference proteome</keyword>
<protein>
    <submittedName>
        <fullName evidence="3">Ovule protein</fullName>
    </submittedName>
</protein>
<dbReference type="Proteomes" id="UP000270296">
    <property type="component" value="Unassembled WGS sequence"/>
</dbReference>